<comment type="caution">
    <text evidence="2">The sequence shown here is derived from an EMBL/GenBank/DDBJ whole genome shotgun (WGS) entry which is preliminary data.</text>
</comment>
<protein>
    <submittedName>
        <fullName evidence="2">Uncharacterized protein</fullName>
    </submittedName>
</protein>
<keyword evidence="1" id="KW-0472">Membrane</keyword>
<keyword evidence="3" id="KW-1185">Reference proteome</keyword>
<name>A0AAN7Z660_9PEZI</name>
<organism evidence="2 3">
    <name type="scientific">Xylaria bambusicola</name>
    <dbReference type="NCBI Taxonomy" id="326684"/>
    <lineage>
        <taxon>Eukaryota</taxon>
        <taxon>Fungi</taxon>
        <taxon>Dikarya</taxon>
        <taxon>Ascomycota</taxon>
        <taxon>Pezizomycotina</taxon>
        <taxon>Sordariomycetes</taxon>
        <taxon>Xylariomycetidae</taxon>
        <taxon>Xylariales</taxon>
        <taxon>Xylariaceae</taxon>
        <taxon>Xylaria</taxon>
    </lineage>
</organism>
<evidence type="ECO:0000313" key="2">
    <source>
        <dbReference type="EMBL" id="KAK5629887.1"/>
    </source>
</evidence>
<dbReference type="EMBL" id="JAWHQM010000013">
    <property type="protein sequence ID" value="KAK5629887.1"/>
    <property type="molecule type" value="Genomic_DNA"/>
</dbReference>
<evidence type="ECO:0000256" key="1">
    <source>
        <dbReference type="SAM" id="Phobius"/>
    </source>
</evidence>
<accession>A0AAN7Z660</accession>
<sequence length="164" mass="17036">MPGAQDIKIVVTMHYSTIVLLASAVCSFASPVWPRYTVDNEHFEVLALRATTQVNPAAVSDVTCIDPNLKIVFHDQNVAELGICGGIAGSITKCGGSPERTVGQSGSAKFTLTTATNGATINISKGRWEQCIRAARAICPTGSMSGTCTGGASSGDVNFTLESP</sequence>
<gene>
    <name evidence="2" type="ORF">RRF57_005602</name>
</gene>
<evidence type="ECO:0000313" key="3">
    <source>
        <dbReference type="Proteomes" id="UP001305414"/>
    </source>
</evidence>
<dbReference type="AlphaFoldDB" id="A0AAN7Z660"/>
<dbReference type="Proteomes" id="UP001305414">
    <property type="component" value="Unassembled WGS sequence"/>
</dbReference>
<reference evidence="2 3" key="1">
    <citation type="submission" date="2023-10" db="EMBL/GenBank/DDBJ databases">
        <title>Draft genome sequence of Xylaria bambusicola isolate GMP-LS, the root and basal stem rot pathogen of sugarcane in Indonesia.</title>
        <authorList>
            <person name="Selvaraj P."/>
            <person name="Muralishankar V."/>
            <person name="Muruganantham S."/>
            <person name="Sp S."/>
            <person name="Haryani S."/>
            <person name="Lau K.J.X."/>
            <person name="Naqvi N.I."/>
        </authorList>
    </citation>
    <scope>NUCLEOTIDE SEQUENCE [LARGE SCALE GENOMIC DNA]</scope>
    <source>
        <strain evidence="2">GMP-LS</strain>
    </source>
</reference>
<proteinExistence type="predicted"/>
<keyword evidence="1" id="KW-0812">Transmembrane</keyword>
<feature type="transmembrane region" description="Helical" evidence="1">
    <location>
        <begin position="12"/>
        <end position="33"/>
    </location>
</feature>
<keyword evidence="1" id="KW-1133">Transmembrane helix</keyword>